<gene>
    <name evidence="1" type="ORF">QBL07_16565</name>
</gene>
<organism evidence="1">
    <name type="scientific">Gordonia rubripertincta</name>
    <name type="common">Rhodococcus corallinus</name>
    <dbReference type="NCBI Taxonomy" id="36822"/>
    <lineage>
        <taxon>Bacteria</taxon>
        <taxon>Bacillati</taxon>
        <taxon>Actinomycetota</taxon>
        <taxon>Actinomycetes</taxon>
        <taxon>Mycobacteriales</taxon>
        <taxon>Gordoniaceae</taxon>
        <taxon>Gordonia</taxon>
    </lineage>
</organism>
<proteinExistence type="predicted"/>
<dbReference type="EMBL" id="JARUXG010000010">
    <property type="protein sequence ID" value="MDG6782443.1"/>
    <property type="molecule type" value="Genomic_DNA"/>
</dbReference>
<evidence type="ECO:0000313" key="1">
    <source>
        <dbReference type="EMBL" id="MDG6782443.1"/>
    </source>
</evidence>
<dbReference type="AlphaFoldDB" id="A0AAW6RDX1"/>
<protein>
    <submittedName>
        <fullName evidence="1">Uncharacterized protein</fullName>
    </submittedName>
</protein>
<dbReference type="RefSeq" id="WP_005196956.1">
    <property type="nucleotide sequence ID" value="NZ_CP178556.1"/>
</dbReference>
<sequence length="351" mass="38326">MTTQSGTETFHDPLVGADVTDLPDGFFDRLMFNMHPTDGQAPSVIMGFGIYPPKDTVDGFVVLTQAGEQRNLRFSSLLSATGRNGAGPFRFEVVEPNTEWRLALGANEIGVEFDVRWHARTPAWFGEVAVENASATKTSFDHLFQSGRYQGELTIDGAVVPVDGWYGQRDRSRGVRTMSGGQGLHIWYQAQFPDYSIGFLLVETRDHDRLLLEGAVMHVDGRLDPITDVRHALVFTDERDLVDGEVEVTTASGQRLRVYADARAGGGFMAGAGYGGHHGVSHGVDHVESDRYALDSSVSPRSFDSALTDRLCTFELLGEGEQDAEGSGAKGSGIFEFAVTRSSKYSYRASL</sequence>
<name>A0AAW6RDX1_GORRU</name>
<comment type="caution">
    <text evidence="1">The sequence shown here is derived from an EMBL/GenBank/DDBJ whole genome shotgun (WGS) entry which is preliminary data.</text>
</comment>
<dbReference type="SUPFAM" id="SSF159245">
    <property type="entry name" value="AttH-like"/>
    <property type="match status" value="1"/>
</dbReference>
<reference evidence="1" key="1">
    <citation type="submission" date="2023-04" db="EMBL/GenBank/DDBJ databases">
        <title>Characterization and analysis of the complete genome of Gordonia rubripertincta 112, the degrader of aromatic and aliphatic compounds.</title>
        <authorList>
            <person name="Frantsuzova E."/>
            <person name="Bogun A."/>
            <person name="Delegan Y."/>
        </authorList>
    </citation>
    <scope>NUCLEOTIDE SEQUENCE</scope>
    <source>
        <strain evidence="1">112</strain>
    </source>
</reference>
<accession>A0AAW6RDX1</accession>